<keyword evidence="1" id="KW-0808">Transferase</keyword>
<gene>
    <name evidence="1" type="ORF">EUA06_05305</name>
</gene>
<organism evidence="1 2">
    <name type="scientific">Nocardioides glacieisoli</name>
    <dbReference type="NCBI Taxonomy" id="1168730"/>
    <lineage>
        <taxon>Bacteria</taxon>
        <taxon>Bacillati</taxon>
        <taxon>Actinomycetota</taxon>
        <taxon>Actinomycetes</taxon>
        <taxon>Propionibacteriales</taxon>
        <taxon>Nocardioidaceae</taxon>
        <taxon>Nocardioides</taxon>
    </lineage>
</organism>
<name>A0A4Q2RWP1_9ACTN</name>
<dbReference type="SUPFAM" id="SSF53756">
    <property type="entry name" value="UDP-Glycosyltransferase/glycogen phosphorylase"/>
    <property type="match status" value="1"/>
</dbReference>
<proteinExistence type="predicted"/>
<reference evidence="1 2" key="1">
    <citation type="submission" date="2019-01" db="EMBL/GenBank/DDBJ databases">
        <title>Novel species of Nocardioides.</title>
        <authorList>
            <person name="Liu Q."/>
            <person name="Xin Y.-H."/>
        </authorList>
    </citation>
    <scope>NUCLEOTIDE SEQUENCE [LARGE SCALE GENOMIC DNA]</scope>
    <source>
        <strain evidence="1 2">HLT3-15</strain>
    </source>
</reference>
<dbReference type="PANTHER" id="PTHR12526:SF600">
    <property type="entry name" value="GLYCOSYL TRANSFERASE GROUP 1"/>
    <property type="match status" value="1"/>
</dbReference>
<evidence type="ECO:0000313" key="1">
    <source>
        <dbReference type="EMBL" id="RYB92375.1"/>
    </source>
</evidence>
<dbReference type="GO" id="GO:0016757">
    <property type="term" value="F:glycosyltransferase activity"/>
    <property type="evidence" value="ECO:0007669"/>
    <property type="project" value="TreeGrafter"/>
</dbReference>
<dbReference type="PANTHER" id="PTHR12526">
    <property type="entry name" value="GLYCOSYLTRANSFERASE"/>
    <property type="match status" value="1"/>
</dbReference>
<dbReference type="AlphaFoldDB" id="A0A4Q2RWP1"/>
<dbReference type="OrthoDB" id="5142720at2"/>
<dbReference type="Pfam" id="PF13692">
    <property type="entry name" value="Glyco_trans_1_4"/>
    <property type="match status" value="1"/>
</dbReference>
<dbReference type="RefSeq" id="WP_129473980.1">
    <property type="nucleotide sequence ID" value="NZ_SDWS01000002.1"/>
</dbReference>
<dbReference type="Gene3D" id="3.40.50.2000">
    <property type="entry name" value="Glycogen Phosphorylase B"/>
    <property type="match status" value="2"/>
</dbReference>
<keyword evidence="2" id="KW-1185">Reference proteome</keyword>
<dbReference type="EMBL" id="SDWS01000002">
    <property type="protein sequence ID" value="RYB92375.1"/>
    <property type="molecule type" value="Genomic_DNA"/>
</dbReference>
<protein>
    <submittedName>
        <fullName evidence="1">Glycosyltransferase</fullName>
    </submittedName>
</protein>
<accession>A0A4Q2RWP1</accession>
<sequence>MGKPRVVVIATTIGYDGVPHAGGTYMKALSDLMSPLVDLTVMVPGSRGNREAAEKPGAPERTIPLGLEAGRNLLERAANRASLILDARLRRRDPGLPYLPLLVGLAGSAEARRLVREADVIDLQWSDSIRLVHLLRRMNPRARIVGTFHDVMSQSFAREPQDTEDARRYWHGVVGRSRRHEARMVRALDEVLVFSDKDAVLLGSPESARVVRPPLHDGDHREHVPPAPAAGTVLVVSYLARQENDKAAIWTVTDVWPTVSARVPRARLRLVGGGAGDQLKDAVGPADRVELAGFVDDLGPEYAAAAVALVPVMQGAGVKFKTIEAVLHGVPVVSTHVGAEGVGPDELFVQVADDPVALSDALVRVLTDPAAVIPVAEAAQRWAEREFSAERFVESVSAAWAL</sequence>
<dbReference type="Proteomes" id="UP000291838">
    <property type="component" value="Unassembled WGS sequence"/>
</dbReference>
<evidence type="ECO:0000313" key="2">
    <source>
        <dbReference type="Proteomes" id="UP000291838"/>
    </source>
</evidence>
<comment type="caution">
    <text evidence="1">The sequence shown here is derived from an EMBL/GenBank/DDBJ whole genome shotgun (WGS) entry which is preliminary data.</text>
</comment>